<dbReference type="EMBL" id="JACHFR010000001">
    <property type="protein sequence ID" value="MBB5217826.1"/>
    <property type="molecule type" value="Genomic_DNA"/>
</dbReference>
<evidence type="ECO:0000313" key="5">
    <source>
        <dbReference type="Proteomes" id="UP000593591"/>
    </source>
</evidence>
<dbReference type="EMBL" id="CP031517">
    <property type="protein sequence ID" value="QOS40448.1"/>
    <property type="molecule type" value="Genomic_DNA"/>
</dbReference>
<organism evidence="2 4">
    <name type="scientific">Treponema rectale</name>
    <dbReference type="NCBI Taxonomy" id="744512"/>
    <lineage>
        <taxon>Bacteria</taxon>
        <taxon>Pseudomonadati</taxon>
        <taxon>Spirochaetota</taxon>
        <taxon>Spirochaetia</taxon>
        <taxon>Spirochaetales</taxon>
        <taxon>Treponemataceae</taxon>
        <taxon>Treponema</taxon>
    </lineage>
</organism>
<dbReference type="Proteomes" id="UP000578697">
    <property type="component" value="Unassembled WGS sequence"/>
</dbReference>
<dbReference type="SUPFAM" id="SSF141371">
    <property type="entry name" value="PilZ domain-like"/>
    <property type="match status" value="1"/>
</dbReference>
<keyword evidence="4" id="KW-1185">Reference proteome</keyword>
<reference evidence="2 4" key="2">
    <citation type="submission" date="2020-08" db="EMBL/GenBank/DDBJ databases">
        <title>Genomic Encyclopedia of Type Strains, Phase IV (KMG-IV): sequencing the most valuable type-strain genomes for metagenomic binning, comparative biology and taxonomic classification.</title>
        <authorList>
            <person name="Goeker M."/>
        </authorList>
    </citation>
    <scope>NUCLEOTIDE SEQUENCE [LARGE SCALE GENOMIC DNA]</scope>
    <source>
        <strain evidence="2 4">DSM 103679</strain>
    </source>
</reference>
<name>A0A840SD29_9SPIR</name>
<dbReference type="AlphaFoldDB" id="A0A840SD29"/>
<evidence type="ECO:0000313" key="2">
    <source>
        <dbReference type="EMBL" id="MBB5217826.1"/>
    </source>
</evidence>
<accession>A0A840SD29</accession>
<dbReference type="Gene3D" id="2.40.10.220">
    <property type="entry name" value="predicted glycosyltransferase like domains"/>
    <property type="match status" value="1"/>
</dbReference>
<dbReference type="RefSeq" id="WP_184651272.1">
    <property type="nucleotide sequence ID" value="NZ_JACHFR010000001.1"/>
</dbReference>
<feature type="domain" description="PilZ" evidence="1">
    <location>
        <begin position="6"/>
        <end position="95"/>
    </location>
</feature>
<reference evidence="3 5" key="1">
    <citation type="submission" date="2018-08" db="EMBL/GenBank/DDBJ databases">
        <title>The first complete genome of Treponema rectale (CHPAT), a commensal spirochete of the bovine rectum.</title>
        <authorList>
            <person name="Staton G.J."/>
            <person name="Clegg S.R."/>
            <person name="Carter S.D."/>
            <person name="Radford A.D."/>
            <person name="Darby A."/>
            <person name="Hall N."/>
            <person name="Birtles R.J."/>
            <person name="Evans N.J."/>
        </authorList>
    </citation>
    <scope>NUCLEOTIDE SEQUENCE [LARGE SCALE GENOMIC DNA]</scope>
    <source>
        <strain evidence="3 5">CHPA</strain>
    </source>
</reference>
<evidence type="ECO:0000313" key="3">
    <source>
        <dbReference type="EMBL" id="QOS40448.1"/>
    </source>
</evidence>
<dbReference type="Proteomes" id="UP000593591">
    <property type="component" value="Chromosome"/>
</dbReference>
<dbReference type="InterPro" id="IPR009875">
    <property type="entry name" value="PilZ_domain"/>
</dbReference>
<proteinExistence type="predicted"/>
<dbReference type="GO" id="GO:0035438">
    <property type="term" value="F:cyclic-di-GMP binding"/>
    <property type="evidence" value="ECO:0007669"/>
    <property type="project" value="InterPro"/>
</dbReference>
<evidence type="ECO:0000259" key="1">
    <source>
        <dbReference type="Pfam" id="PF07238"/>
    </source>
</evidence>
<protein>
    <submittedName>
        <fullName evidence="3">PilZ domain-containing protein</fullName>
    </submittedName>
</protein>
<sequence>MKKEHRADERFDEVGRVTAEEISAFPGMLDDISLSGCRVHFPVNTTVDMEKDYTVKINLSHTGIVEQLDLVVHPQWIKDESNETYIGFRILRSPDTPLLNEYIEHMKSLAPEAQMQNLLITTDVSFI</sequence>
<gene>
    <name evidence="3" type="ORF">DYE49_08255</name>
    <name evidence="2" type="ORF">HNP77_000170</name>
</gene>
<dbReference type="Pfam" id="PF07238">
    <property type="entry name" value="PilZ"/>
    <property type="match status" value="1"/>
</dbReference>
<evidence type="ECO:0000313" key="4">
    <source>
        <dbReference type="Proteomes" id="UP000578697"/>
    </source>
</evidence>
<dbReference type="KEGG" id="trc:DYE49_08255"/>